<organism evidence="3 4">
    <name type="scientific">Zizania palustris</name>
    <name type="common">Northern wild rice</name>
    <dbReference type="NCBI Taxonomy" id="103762"/>
    <lineage>
        <taxon>Eukaryota</taxon>
        <taxon>Viridiplantae</taxon>
        <taxon>Streptophyta</taxon>
        <taxon>Embryophyta</taxon>
        <taxon>Tracheophyta</taxon>
        <taxon>Spermatophyta</taxon>
        <taxon>Magnoliopsida</taxon>
        <taxon>Liliopsida</taxon>
        <taxon>Poales</taxon>
        <taxon>Poaceae</taxon>
        <taxon>BOP clade</taxon>
        <taxon>Oryzoideae</taxon>
        <taxon>Oryzeae</taxon>
        <taxon>Zizaniinae</taxon>
        <taxon>Zizania</taxon>
    </lineage>
</organism>
<reference evidence="3" key="1">
    <citation type="journal article" date="2021" name="bioRxiv">
        <title>Whole Genome Assembly and Annotation of Northern Wild Rice, Zizania palustris L., Supports a Whole Genome Duplication in the Zizania Genus.</title>
        <authorList>
            <person name="Haas M."/>
            <person name="Kono T."/>
            <person name="Macchietto M."/>
            <person name="Millas R."/>
            <person name="McGilp L."/>
            <person name="Shao M."/>
            <person name="Duquette J."/>
            <person name="Hirsch C.N."/>
            <person name="Kimball J."/>
        </authorList>
    </citation>
    <scope>NUCLEOTIDE SEQUENCE</scope>
    <source>
        <tissue evidence="3">Fresh leaf tissue</tissue>
    </source>
</reference>
<accession>A0A8J5WT73</accession>
<dbReference type="PANTHER" id="PTHR12921">
    <property type="entry name" value="UBIQUITIN-FOLD MODIFIER-CONJUGATING ENZYME 1"/>
    <property type="match status" value="1"/>
</dbReference>
<comment type="caution">
    <text evidence="3">The sequence shown here is derived from an EMBL/GenBank/DDBJ whole genome shotgun (WGS) entry which is preliminary data.</text>
</comment>
<evidence type="ECO:0000313" key="4">
    <source>
        <dbReference type="Proteomes" id="UP000729402"/>
    </source>
</evidence>
<reference evidence="3" key="2">
    <citation type="submission" date="2021-02" db="EMBL/GenBank/DDBJ databases">
        <authorList>
            <person name="Kimball J.A."/>
            <person name="Haas M.W."/>
            <person name="Macchietto M."/>
            <person name="Kono T."/>
            <person name="Duquette J."/>
            <person name="Shao M."/>
        </authorList>
    </citation>
    <scope>NUCLEOTIDE SEQUENCE</scope>
    <source>
        <tissue evidence="3">Fresh leaf tissue</tissue>
    </source>
</reference>
<dbReference type="EMBL" id="JAAALK010000079">
    <property type="protein sequence ID" value="KAG8096503.1"/>
    <property type="molecule type" value="Genomic_DNA"/>
</dbReference>
<dbReference type="OrthoDB" id="10254221at2759"/>
<dbReference type="InterPro" id="IPR016040">
    <property type="entry name" value="NAD(P)-bd_dom"/>
</dbReference>
<name>A0A8J5WT73_ZIZPA</name>
<dbReference type="GO" id="GO:0061657">
    <property type="term" value="F:UFM1 conjugating enzyme activity"/>
    <property type="evidence" value="ECO:0007669"/>
    <property type="project" value="InterPro"/>
</dbReference>
<gene>
    <name evidence="3" type="ORF">GUJ93_ZPchr0013g36179</name>
</gene>
<dbReference type="InterPro" id="IPR014806">
    <property type="entry name" value="Ufc1"/>
</dbReference>
<dbReference type="Pfam" id="PF13460">
    <property type="entry name" value="NAD_binding_10"/>
    <property type="match status" value="1"/>
</dbReference>
<keyword evidence="1" id="KW-0833">Ubl conjugation pathway</keyword>
<evidence type="ECO:0000313" key="3">
    <source>
        <dbReference type="EMBL" id="KAG8096503.1"/>
    </source>
</evidence>
<dbReference type="PANTHER" id="PTHR12921:SF0">
    <property type="entry name" value="UBIQUITIN-FOLD MODIFIER-CONJUGATING ENZYME 1"/>
    <property type="match status" value="1"/>
</dbReference>
<feature type="domain" description="NAD(P)-binding" evidence="2">
    <location>
        <begin position="276"/>
        <end position="366"/>
    </location>
</feature>
<keyword evidence="4" id="KW-1185">Reference proteome</keyword>
<protein>
    <recommendedName>
        <fullName evidence="2">NAD(P)-binding domain-containing protein</fullName>
    </recommendedName>
</protein>
<dbReference type="GO" id="GO:1990592">
    <property type="term" value="P:protein K69-linked ufmylation"/>
    <property type="evidence" value="ECO:0007669"/>
    <property type="project" value="TreeGrafter"/>
</dbReference>
<dbReference type="Pfam" id="PF08694">
    <property type="entry name" value="UFC1"/>
    <property type="match status" value="1"/>
</dbReference>
<dbReference type="AlphaFoldDB" id="A0A8J5WT73"/>
<proteinExistence type="predicted"/>
<dbReference type="GO" id="GO:0005737">
    <property type="term" value="C:cytoplasm"/>
    <property type="evidence" value="ECO:0007669"/>
    <property type="project" value="TreeGrafter"/>
</dbReference>
<sequence>MQMYRGGKICLTVHFKPLWAKNFPRFGIAHTLCFGLAPWLAAEVPILVNSGTVKHKDGEIIVCNPAAQFFLFLVQWADCSLADALDGTTTMSTHERKANIREFYGTQDLSRAPSSTSLESIRVDFQYRGLVVATLADLESFMLQSEGEALHVGYFMRSCRSLAPLILSPSCSPPFPGPSPQLLAGVPAGRPQPSLPFPALFFTSRICSRPLHSLASVGCWQQRAALPTGTASLTRPRLHIPTITAWFRRRLRALLRRAQFPGAQDTTILVVGSITRIGRIVDRKLMLRGYNVKALVRRNDSEGINMLPRSVDVVVGDVIDASYVQDVVSGCNKVIYCAIARSAITGDLSRVDNQGVRNVTKSFQQEKTIDCQIQIFQIS</sequence>
<evidence type="ECO:0000259" key="2">
    <source>
        <dbReference type="Pfam" id="PF13460"/>
    </source>
</evidence>
<evidence type="ECO:0000256" key="1">
    <source>
        <dbReference type="ARBA" id="ARBA00022786"/>
    </source>
</evidence>
<dbReference type="Proteomes" id="UP000729402">
    <property type="component" value="Unassembled WGS sequence"/>
</dbReference>